<reference evidence="3" key="1">
    <citation type="submission" date="2009-10" db="EMBL/GenBank/DDBJ databases">
        <title>Diversity of trophic interactions inside an arsenic-rich microbial ecosystem.</title>
        <authorList>
            <person name="Bertin P.N."/>
            <person name="Heinrich-Salmeron A."/>
            <person name="Pelletier E."/>
            <person name="Goulhen-Chollet F."/>
            <person name="Arsene-Ploetze F."/>
            <person name="Gallien S."/>
            <person name="Calteau A."/>
            <person name="Vallenet D."/>
            <person name="Casiot C."/>
            <person name="Chane-Woon-Ming B."/>
            <person name="Giloteaux L."/>
            <person name="Barakat M."/>
            <person name="Bonnefoy V."/>
            <person name="Bruneel O."/>
            <person name="Chandler M."/>
            <person name="Cleiss J."/>
            <person name="Duran R."/>
            <person name="Elbaz-Poulichet F."/>
            <person name="Fonknechten N."/>
            <person name="Lauga B."/>
            <person name="Mornico D."/>
            <person name="Ortet P."/>
            <person name="Schaeffer C."/>
            <person name="Siguier P."/>
            <person name="Alexander Thil Smith A."/>
            <person name="Van Dorsselaer A."/>
            <person name="Weissenbach J."/>
            <person name="Medigue C."/>
            <person name="Le Paslier D."/>
        </authorList>
    </citation>
    <scope>NUCLEOTIDE SEQUENCE</scope>
</reference>
<keyword evidence="1" id="KW-0378">Hydrolase</keyword>
<sequence length="373" mass="40835">MVNRSQTAEDRDRFLEIHSDAYRVLDQAIANRAFPGCAFGILAQDGISFSDALGRFTYDDNAPAVHANTIYDVASLTKVVSTTATAMLLHQQLRLNLETRLGDLLPGFVIGRAGSDATQSRWARQVTLRHLLAHTSGLPGYVPLFRRASSPFELLRATLQLPLEAEPGTRAEYSDHGFILLGKALECLLGEPLAPWASRHIFAPLAMASTRFCPLLSQRATIPPTEEDHTLRHRTIQGEVQDEHAFLLHGAPGHAGLFSNAPDLLRFAHAILHPEQAALFDPATIALFSQRQSPLGSSRALGWDTPSTPSSSGSLFSTRSIGHLGYSGCSLWIDLEARIAIVLLTNRTWPDRLCDAIRSVRPAFHDAIRNALS</sequence>
<dbReference type="Pfam" id="PF00144">
    <property type="entry name" value="Beta-lactamase"/>
    <property type="match status" value="1"/>
</dbReference>
<accession>E6QIH5</accession>
<dbReference type="PANTHER" id="PTHR43283:SF11">
    <property type="entry name" value="BETA-LACTAMASE-RELATED DOMAIN-CONTAINING PROTEIN"/>
    <property type="match status" value="1"/>
</dbReference>
<evidence type="ECO:0000313" key="3">
    <source>
        <dbReference type="EMBL" id="CBI07041.1"/>
    </source>
</evidence>
<comment type="caution">
    <text evidence="3">The sequence shown here is derived from an EMBL/GenBank/DDBJ whole genome shotgun (WGS) entry which is preliminary data.</text>
</comment>
<name>E6QIH5_9ZZZZ</name>
<dbReference type="GO" id="GO:0016787">
    <property type="term" value="F:hydrolase activity"/>
    <property type="evidence" value="ECO:0007669"/>
    <property type="project" value="UniProtKB-KW"/>
</dbReference>
<dbReference type="AlphaFoldDB" id="E6QIH5"/>
<evidence type="ECO:0000256" key="1">
    <source>
        <dbReference type="ARBA" id="ARBA00022801"/>
    </source>
</evidence>
<dbReference type="InterPro" id="IPR050789">
    <property type="entry name" value="Diverse_Enzym_Activities"/>
</dbReference>
<dbReference type="SUPFAM" id="SSF56601">
    <property type="entry name" value="beta-lactamase/transpeptidase-like"/>
    <property type="match status" value="1"/>
</dbReference>
<gene>
    <name evidence="3" type="ORF">CARN6_0347</name>
</gene>
<protein>
    <submittedName>
        <fullName evidence="3">Beta-lactamase</fullName>
    </submittedName>
</protein>
<proteinExistence type="predicted"/>
<dbReference type="PANTHER" id="PTHR43283">
    <property type="entry name" value="BETA-LACTAMASE-RELATED"/>
    <property type="match status" value="1"/>
</dbReference>
<dbReference type="InterPro" id="IPR001466">
    <property type="entry name" value="Beta-lactam-related"/>
</dbReference>
<dbReference type="InterPro" id="IPR012338">
    <property type="entry name" value="Beta-lactam/transpept-like"/>
</dbReference>
<evidence type="ECO:0000259" key="2">
    <source>
        <dbReference type="Pfam" id="PF00144"/>
    </source>
</evidence>
<dbReference type="EMBL" id="CABQ01000056">
    <property type="protein sequence ID" value="CBI07041.1"/>
    <property type="molecule type" value="Genomic_DNA"/>
</dbReference>
<feature type="domain" description="Beta-lactamase-related" evidence="2">
    <location>
        <begin position="24"/>
        <end position="350"/>
    </location>
</feature>
<organism evidence="3">
    <name type="scientific">mine drainage metagenome</name>
    <dbReference type="NCBI Taxonomy" id="410659"/>
    <lineage>
        <taxon>unclassified sequences</taxon>
        <taxon>metagenomes</taxon>
        <taxon>ecological metagenomes</taxon>
    </lineage>
</organism>
<dbReference type="Gene3D" id="3.40.710.10">
    <property type="entry name" value="DD-peptidase/beta-lactamase superfamily"/>
    <property type="match status" value="1"/>
</dbReference>